<evidence type="ECO:0000313" key="7">
    <source>
        <dbReference type="Proteomes" id="UP000655420"/>
    </source>
</evidence>
<evidence type="ECO:0000256" key="3">
    <source>
        <dbReference type="ARBA" id="ARBA00023125"/>
    </source>
</evidence>
<dbReference type="InterPro" id="IPR036390">
    <property type="entry name" value="WH_DNA-bd_sf"/>
</dbReference>
<protein>
    <submittedName>
        <fullName evidence="6">LysR family transcriptional regulator</fullName>
    </submittedName>
</protein>
<accession>A0A8J7M6S6</accession>
<dbReference type="PANTHER" id="PTHR30537:SF74">
    <property type="entry name" value="HTH-TYPE TRANSCRIPTIONAL REGULATOR TRPI"/>
    <property type="match status" value="1"/>
</dbReference>
<dbReference type="PRINTS" id="PR00039">
    <property type="entry name" value="HTHLYSR"/>
</dbReference>
<dbReference type="GO" id="GO:0043565">
    <property type="term" value="F:sequence-specific DNA binding"/>
    <property type="evidence" value="ECO:0007669"/>
    <property type="project" value="TreeGrafter"/>
</dbReference>
<evidence type="ECO:0000313" key="6">
    <source>
        <dbReference type="EMBL" id="MBK0399306.1"/>
    </source>
</evidence>
<dbReference type="PROSITE" id="PS50931">
    <property type="entry name" value="HTH_LYSR"/>
    <property type="match status" value="1"/>
</dbReference>
<dbReference type="Proteomes" id="UP000655420">
    <property type="component" value="Unassembled WGS sequence"/>
</dbReference>
<dbReference type="AlphaFoldDB" id="A0A8J7M6S6"/>
<evidence type="ECO:0000259" key="5">
    <source>
        <dbReference type="PROSITE" id="PS50931"/>
    </source>
</evidence>
<dbReference type="Gene3D" id="1.10.10.10">
    <property type="entry name" value="Winged helix-like DNA-binding domain superfamily/Winged helix DNA-binding domain"/>
    <property type="match status" value="1"/>
</dbReference>
<dbReference type="Pfam" id="PF00126">
    <property type="entry name" value="HTH_1"/>
    <property type="match status" value="1"/>
</dbReference>
<evidence type="ECO:0000256" key="4">
    <source>
        <dbReference type="ARBA" id="ARBA00023163"/>
    </source>
</evidence>
<dbReference type="InterPro" id="IPR058163">
    <property type="entry name" value="LysR-type_TF_proteobact-type"/>
</dbReference>
<gene>
    <name evidence="6" type="ORF">H0I76_08895</name>
</gene>
<comment type="caution">
    <text evidence="6">The sequence shown here is derived from an EMBL/GenBank/DDBJ whole genome shotgun (WGS) entry which is preliminary data.</text>
</comment>
<dbReference type="SUPFAM" id="SSF46785">
    <property type="entry name" value="Winged helix' DNA-binding domain"/>
    <property type="match status" value="1"/>
</dbReference>
<evidence type="ECO:0000256" key="1">
    <source>
        <dbReference type="ARBA" id="ARBA00009437"/>
    </source>
</evidence>
<dbReference type="Gene3D" id="3.40.190.10">
    <property type="entry name" value="Periplasmic binding protein-like II"/>
    <property type="match status" value="2"/>
</dbReference>
<dbReference type="GO" id="GO:0006351">
    <property type="term" value="P:DNA-templated transcription"/>
    <property type="evidence" value="ECO:0007669"/>
    <property type="project" value="TreeGrafter"/>
</dbReference>
<dbReference type="PANTHER" id="PTHR30537">
    <property type="entry name" value="HTH-TYPE TRANSCRIPTIONAL REGULATOR"/>
    <property type="match status" value="1"/>
</dbReference>
<feature type="domain" description="HTH lysR-type" evidence="5">
    <location>
        <begin position="7"/>
        <end position="64"/>
    </location>
</feature>
<dbReference type="InterPro" id="IPR000847">
    <property type="entry name" value="LysR_HTH_N"/>
</dbReference>
<dbReference type="SUPFAM" id="SSF53850">
    <property type="entry name" value="Periplasmic binding protein-like II"/>
    <property type="match status" value="1"/>
</dbReference>
<keyword evidence="7" id="KW-1185">Reference proteome</keyword>
<keyword evidence="3" id="KW-0238">DNA-binding</keyword>
<dbReference type="EMBL" id="JAEHHL010000004">
    <property type="protein sequence ID" value="MBK0399306.1"/>
    <property type="molecule type" value="Genomic_DNA"/>
</dbReference>
<proteinExistence type="inferred from homology"/>
<organism evidence="6 7">
    <name type="scientific">Thermohalobaculum xanthum</name>
    <dbReference type="NCBI Taxonomy" id="2753746"/>
    <lineage>
        <taxon>Bacteria</taxon>
        <taxon>Pseudomonadati</taxon>
        <taxon>Pseudomonadota</taxon>
        <taxon>Alphaproteobacteria</taxon>
        <taxon>Rhodobacterales</taxon>
        <taxon>Paracoccaceae</taxon>
        <taxon>Thermohalobaculum</taxon>
    </lineage>
</organism>
<dbReference type="FunFam" id="1.10.10.10:FF:000001">
    <property type="entry name" value="LysR family transcriptional regulator"/>
    <property type="match status" value="1"/>
</dbReference>
<dbReference type="InterPro" id="IPR036388">
    <property type="entry name" value="WH-like_DNA-bd_sf"/>
</dbReference>
<keyword evidence="2" id="KW-0805">Transcription regulation</keyword>
<dbReference type="RefSeq" id="WP_200609409.1">
    <property type="nucleotide sequence ID" value="NZ_JAEHHL010000004.1"/>
</dbReference>
<dbReference type="Pfam" id="PF03466">
    <property type="entry name" value="LysR_substrate"/>
    <property type="match status" value="1"/>
</dbReference>
<sequence>MAPPRIPSLNWLRVFEAAARYQSFARAAEVLNMSPPAVSQQIRALEGALGRELFERGAHSVRLTQAGLAFLPTVAEALGEIEVSAASLFGNPGGETLNLQVSLMFGCSWLAARLPEFLEAHPGIQVSVMTAIHDEEFRRSGADMRITFGLPPGPGEDGDRLFGERLYAVARPEIAATIGAAADLTRHTLIEIATHRANWMRLLDHAGVAPERGLRMTWTDTTQLAFALAAAGGGVALARAPATDQLERDLGLVPCVAGLTMPGLQHYHLTYPATGRLSRAALAFRDWLLSRV</sequence>
<name>A0A8J7M6S6_9RHOB</name>
<keyword evidence="4" id="KW-0804">Transcription</keyword>
<comment type="similarity">
    <text evidence="1">Belongs to the LysR transcriptional regulatory family.</text>
</comment>
<reference evidence="6" key="1">
    <citation type="submission" date="2020-12" db="EMBL/GenBank/DDBJ databases">
        <title>Bacterial taxonomy.</title>
        <authorList>
            <person name="Pan X."/>
        </authorList>
    </citation>
    <scope>NUCLEOTIDE SEQUENCE</scope>
    <source>
        <strain evidence="6">M0105</strain>
    </source>
</reference>
<dbReference type="InterPro" id="IPR005119">
    <property type="entry name" value="LysR_subst-bd"/>
</dbReference>
<evidence type="ECO:0000256" key="2">
    <source>
        <dbReference type="ARBA" id="ARBA00023015"/>
    </source>
</evidence>
<dbReference type="GO" id="GO:0003700">
    <property type="term" value="F:DNA-binding transcription factor activity"/>
    <property type="evidence" value="ECO:0007669"/>
    <property type="project" value="InterPro"/>
</dbReference>